<dbReference type="EMBL" id="WTVG01000023">
    <property type="protein sequence ID" value="NMG25017.1"/>
    <property type="molecule type" value="Genomic_DNA"/>
</dbReference>
<dbReference type="RefSeq" id="WP_169118388.1">
    <property type="nucleotide sequence ID" value="NZ_WTVG02000037.1"/>
</dbReference>
<dbReference type="PROSITE" id="PS51387">
    <property type="entry name" value="FAD_PCMH"/>
    <property type="match status" value="1"/>
</dbReference>
<dbReference type="SUPFAM" id="SSF55447">
    <property type="entry name" value="CO dehydrogenase flavoprotein C-terminal domain-like"/>
    <property type="match status" value="1"/>
</dbReference>
<sequence>MTPIEQYLAPATLDEAVGILQQGEVTILAGGTDLMPQSKAGRLAIKRTLMNIRRIPELKGIALDNDAIRIGALTTITEILNDPLVKEYLPVLADACDHFASDQIRNAGTLGGNIGNASPAGDTLVPLIVLDAEVELASKPNGSVTTRRLPLAEFFTGPGRTKRAANELLTAVRIPLPKAGHVARFFKFGTRPALDISAISIGIAGVIDNGVISNARVAFGAVAPTPIRAARTEEALEGRRLDEATIEAVASAARDEVNPIDDVRATAWYRKELIHNMTKRILDHVAQA</sequence>
<keyword evidence="3" id="KW-0560">Oxidoreductase</keyword>
<dbReference type="SUPFAM" id="SSF56176">
    <property type="entry name" value="FAD-binding/transporter-associated domain-like"/>
    <property type="match status" value="1"/>
</dbReference>
<dbReference type="Gene3D" id="3.30.43.10">
    <property type="entry name" value="Uridine Diphospho-n-acetylenolpyruvylglucosamine Reductase, domain 2"/>
    <property type="match status" value="1"/>
</dbReference>
<dbReference type="SMART" id="SM01092">
    <property type="entry name" value="CO_deh_flav_C"/>
    <property type="match status" value="1"/>
</dbReference>
<evidence type="ECO:0000313" key="5">
    <source>
        <dbReference type="EMBL" id="NMG25017.1"/>
    </source>
</evidence>
<dbReference type="Gene3D" id="3.30.465.10">
    <property type="match status" value="1"/>
</dbReference>
<dbReference type="Pfam" id="PF03450">
    <property type="entry name" value="CO_deh_flav_C"/>
    <property type="match status" value="1"/>
</dbReference>
<dbReference type="InterPro" id="IPR016166">
    <property type="entry name" value="FAD-bd_PCMH"/>
</dbReference>
<dbReference type="PANTHER" id="PTHR42659:SF2">
    <property type="entry name" value="XANTHINE DEHYDROGENASE SUBUNIT C-RELATED"/>
    <property type="match status" value="1"/>
</dbReference>
<evidence type="ECO:0000259" key="4">
    <source>
        <dbReference type="PROSITE" id="PS51387"/>
    </source>
</evidence>
<evidence type="ECO:0000256" key="1">
    <source>
        <dbReference type="ARBA" id="ARBA00022630"/>
    </source>
</evidence>
<dbReference type="Pfam" id="PF00941">
    <property type="entry name" value="FAD_binding_5"/>
    <property type="match status" value="1"/>
</dbReference>
<dbReference type="InterPro" id="IPR036318">
    <property type="entry name" value="FAD-bd_PCMH-like_sf"/>
</dbReference>
<organism evidence="5 6">
    <name type="scientific">Aromatoleum anaerobium</name>
    <dbReference type="NCBI Taxonomy" id="182180"/>
    <lineage>
        <taxon>Bacteria</taxon>
        <taxon>Pseudomonadati</taxon>
        <taxon>Pseudomonadota</taxon>
        <taxon>Betaproteobacteria</taxon>
        <taxon>Rhodocyclales</taxon>
        <taxon>Rhodocyclaceae</taxon>
        <taxon>Aromatoleum</taxon>
    </lineage>
</organism>
<feature type="domain" description="FAD-binding PCMH-type" evidence="4">
    <location>
        <begin position="1"/>
        <end position="179"/>
    </location>
</feature>
<dbReference type="Gene3D" id="3.30.390.50">
    <property type="entry name" value="CO dehydrogenase flavoprotein, C-terminal domain"/>
    <property type="match status" value="1"/>
</dbReference>
<keyword evidence="2" id="KW-0274">FAD</keyword>
<dbReference type="InterPro" id="IPR016169">
    <property type="entry name" value="FAD-bd_PCMH_sub2"/>
</dbReference>
<proteinExistence type="predicted"/>
<evidence type="ECO:0000256" key="3">
    <source>
        <dbReference type="ARBA" id="ARBA00023002"/>
    </source>
</evidence>
<protein>
    <submittedName>
        <fullName evidence="5">Xanthine dehydrogenase family protein subunit M</fullName>
    </submittedName>
</protein>
<dbReference type="InterPro" id="IPR005107">
    <property type="entry name" value="CO_DH_flav_C"/>
</dbReference>
<keyword evidence="1" id="KW-0285">Flavoprotein</keyword>
<name>A0ABX1PKD9_9RHOO</name>
<dbReference type="PANTHER" id="PTHR42659">
    <property type="entry name" value="XANTHINE DEHYDROGENASE SUBUNIT C-RELATED"/>
    <property type="match status" value="1"/>
</dbReference>
<dbReference type="Proteomes" id="UP000615989">
    <property type="component" value="Unassembled WGS sequence"/>
</dbReference>
<accession>A0ABX1PKD9</accession>
<keyword evidence="6" id="KW-1185">Reference proteome</keyword>
<reference evidence="5" key="1">
    <citation type="submission" date="2019-12" db="EMBL/GenBank/DDBJ databases">
        <title>Comparative genomics gives insights into the taxonomy of the Azoarcus-Aromatoleum group and reveals separate origins of nif in the plant-associated Azoarcus and non-plant-associated Aromatoleum sub-groups.</title>
        <authorList>
            <person name="Lafos M."/>
            <person name="Maluk M."/>
            <person name="Batista M."/>
            <person name="Junghare M."/>
            <person name="Carmona M."/>
            <person name="Faoro H."/>
            <person name="Cruz L.M."/>
            <person name="Battistoni F."/>
            <person name="De Souza E."/>
            <person name="Pedrosa F."/>
            <person name="Chen W.-M."/>
            <person name="Poole P.S."/>
            <person name="Dixon R.A."/>
            <person name="James E.K."/>
        </authorList>
    </citation>
    <scope>NUCLEOTIDE SEQUENCE</scope>
    <source>
        <strain evidence="5">LuFRes1</strain>
    </source>
</reference>
<dbReference type="InterPro" id="IPR016167">
    <property type="entry name" value="FAD-bd_PCMH_sub1"/>
</dbReference>
<dbReference type="InterPro" id="IPR051312">
    <property type="entry name" value="Diverse_Substr_Oxidored"/>
</dbReference>
<evidence type="ECO:0000313" key="6">
    <source>
        <dbReference type="Proteomes" id="UP000615989"/>
    </source>
</evidence>
<dbReference type="InterPro" id="IPR036683">
    <property type="entry name" value="CO_DH_flav_C_dom_sf"/>
</dbReference>
<evidence type="ECO:0000256" key="2">
    <source>
        <dbReference type="ARBA" id="ARBA00022827"/>
    </source>
</evidence>
<comment type="caution">
    <text evidence="5">The sequence shown here is derived from an EMBL/GenBank/DDBJ whole genome shotgun (WGS) entry which is preliminary data.</text>
</comment>
<dbReference type="InterPro" id="IPR002346">
    <property type="entry name" value="Mopterin_DH_FAD-bd"/>
</dbReference>
<gene>
    <name evidence="5" type="ORF">GO606_09810</name>
</gene>